<name>A0AAD5TSH1_9FUNG</name>
<dbReference type="PANTHER" id="PTHR28160">
    <property type="entry name" value="54S RIBOSOMAL PROTEIN L15, MITOCHONDRIAL"/>
    <property type="match status" value="1"/>
</dbReference>
<dbReference type="Pfam" id="PF22892">
    <property type="entry name" value="DSRM_MRPL44"/>
    <property type="match status" value="1"/>
</dbReference>
<reference evidence="11" key="1">
    <citation type="submission" date="2020-05" db="EMBL/GenBank/DDBJ databases">
        <title>Phylogenomic resolution of chytrid fungi.</title>
        <authorList>
            <person name="Stajich J.E."/>
            <person name="Amses K."/>
            <person name="Simmons R."/>
            <person name="Seto K."/>
            <person name="Myers J."/>
            <person name="Bonds A."/>
            <person name="Quandt C.A."/>
            <person name="Barry K."/>
            <person name="Liu P."/>
            <person name="Grigoriev I."/>
            <person name="Longcore J.E."/>
            <person name="James T.Y."/>
        </authorList>
    </citation>
    <scope>NUCLEOTIDE SEQUENCE</scope>
    <source>
        <strain evidence="11">JEL0379</strain>
    </source>
</reference>
<feature type="domain" description="DRBM" evidence="9">
    <location>
        <begin position="190"/>
        <end position="260"/>
    </location>
</feature>
<evidence type="ECO:0000256" key="3">
    <source>
        <dbReference type="ARBA" id="ARBA00022980"/>
    </source>
</evidence>
<dbReference type="GO" id="GO:0003723">
    <property type="term" value="F:RNA binding"/>
    <property type="evidence" value="ECO:0007669"/>
    <property type="project" value="UniProtKB-UniRule"/>
</dbReference>
<dbReference type="PANTHER" id="PTHR28160:SF1">
    <property type="entry name" value="LARGE RIBOSOMAL SUBUNIT PROTEIN ML57"/>
    <property type="match status" value="1"/>
</dbReference>
<dbReference type="InterPro" id="IPR044444">
    <property type="entry name" value="Ribosomal_mL44_DSRM_metazoa"/>
</dbReference>
<feature type="domain" description="RNase III" evidence="10">
    <location>
        <begin position="40"/>
        <end position="163"/>
    </location>
</feature>
<dbReference type="Proteomes" id="UP001212152">
    <property type="component" value="Unassembled WGS sequence"/>
</dbReference>
<evidence type="ECO:0000259" key="9">
    <source>
        <dbReference type="PROSITE" id="PS50137"/>
    </source>
</evidence>
<comment type="similarity">
    <text evidence="6">Belongs to the ribonuclease III family. Mitochondrion-specific ribosomal protein mL44 subfamily.</text>
</comment>
<dbReference type="Pfam" id="PF14622">
    <property type="entry name" value="Ribonucleas_3_3"/>
    <property type="match status" value="1"/>
</dbReference>
<dbReference type="SUPFAM" id="SSF54768">
    <property type="entry name" value="dsRNA-binding domain-like"/>
    <property type="match status" value="1"/>
</dbReference>
<dbReference type="GO" id="GO:0003735">
    <property type="term" value="F:structural constituent of ribosome"/>
    <property type="evidence" value="ECO:0007669"/>
    <property type="project" value="InterPro"/>
</dbReference>
<dbReference type="InterPro" id="IPR014720">
    <property type="entry name" value="dsRBD_dom"/>
</dbReference>
<evidence type="ECO:0000256" key="8">
    <source>
        <dbReference type="PROSITE-ProRule" id="PRU00266"/>
    </source>
</evidence>
<dbReference type="SUPFAM" id="SSF69065">
    <property type="entry name" value="RNase III domain-like"/>
    <property type="match status" value="1"/>
</dbReference>
<comment type="caution">
    <text evidence="11">The sequence shown here is derived from an EMBL/GenBank/DDBJ whole genome shotgun (WGS) entry which is preliminary data.</text>
</comment>
<keyword evidence="2 8" id="KW-0694">RNA-binding</keyword>
<evidence type="ECO:0000256" key="7">
    <source>
        <dbReference type="ARBA" id="ARBA00035187"/>
    </source>
</evidence>
<evidence type="ECO:0000313" key="12">
    <source>
        <dbReference type="Proteomes" id="UP001212152"/>
    </source>
</evidence>
<dbReference type="PROSITE" id="PS50137">
    <property type="entry name" value="DS_RBD"/>
    <property type="match status" value="1"/>
</dbReference>
<accession>A0AAD5TSH1</accession>
<dbReference type="PROSITE" id="PS50142">
    <property type="entry name" value="RNASE_3_2"/>
    <property type="match status" value="1"/>
</dbReference>
<keyword evidence="12" id="KW-1185">Reference proteome</keyword>
<organism evidence="11 12">
    <name type="scientific">Geranomyces variabilis</name>
    <dbReference type="NCBI Taxonomy" id="109894"/>
    <lineage>
        <taxon>Eukaryota</taxon>
        <taxon>Fungi</taxon>
        <taxon>Fungi incertae sedis</taxon>
        <taxon>Chytridiomycota</taxon>
        <taxon>Chytridiomycota incertae sedis</taxon>
        <taxon>Chytridiomycetes</taxon>
        <taxon>Spizellomycetales</taxon>
        <taxon>Powellomycetaceae</taxon>
        <taxon>Geranomyces</taxon>
    </lineage>
</organism>
<evidence type="ECO:0000256" key="5">
    <source>
        <dbReference type="ARBA" id="ARBA00023274"/>
    </source>
</evidence>
<dbReference type="GO" id="GO:0005762">
    <property type="term" value="C:mitochondrial large ribosomal subunit"/>
    <property type="evidence" value="ECO:0007669"/>
    <property type="project" value="InterPro"/>
</dbReference>
<dbReference type="GO" id="GO:0006396">
    <property type="term" value="P:RNA processing"/>
    <property type="evidence" value="ECO:0007669"/>
    <property type="project" value="InterPro"/>
</dbReference>
<evidence type="ECO:0000256" key="2">
    <source>
        <dbReference type="ARBA" id="ARBA00022884"/>
    </source>
</evidence>
<dbReference type="InterPro" id="IPR036389">
    <property type="entry name" value="RNase_III_sf"/>
</dbReference>
<keyword evidence="4" id="KW-0496">Mitochondrion</keyword>
<evidence type="ECO:0000256" key="4">
    <source>
        <dbReference type="ARBA" id="ARBA00023128"/>
    </source>
</evidence>
<dbReference type="AlphaFoldDB" id="A0AAD5TSH1"/>
<keyword evidence="5" id="KW-0687">Ribonucleoprotein</keyword>
<proteinExistence type="inferred from homology"/>
<comment type="subcellular location">
    <subcellularLocation>
        <location evidence="1">Mitochondrion</location>
    </subcellularLocation>
</comment>
<evidence type="ECO:0000256" key="1">
    <source>
        <dbReference type="ARBA" id="ARBA00004173"/>
    </source>
</evidence>
<dbReference type="GO" id="GO:0032543">
    <property type="term" value="P:mitochondrial translation"/>
    <property type="evidence" value="ECO:0007669"/>
    <property type="project" value="InterPro"/>
</dbReference>
<dbReference type="InterPro" id="IPR000999">
    <property type="entry name" value="RNase_III_dom"/>
</dbReference>
<evidence type="ECO:0000313" key="11">
    <source>
        <dbReference type="EMBL" id="KAJ3185601.1"/>
    </source>
</evidence>
<dbReference type="Gene3D" id="3.30.160.20">
    <property type="match status" value="1"/>
</dbReference>
<sequence>MQLSRTSLSRCNPCRPLLTPLPSQRSITSASASAATTTTISAFAQENGIQLNDQTLLSEALTHPSFGKAILSKNTRLGVLGGKVLSLYAAEHVHSAYPHLPADAVPSVVDELTGPKALQSAGQKLGIAKVMRWKPQQNLPTADTKVVGSILQALIGALYQDQGAAVTKQFITSHFLSRTVDESIHAKLANPLAALDAVISLAGRPRPEARVLKETGANGPSPLYLVALFNGEEKLGDGFGSSKAQAEARAAKRVLRNHYRNELAALEIPQAAPGSERITFFPPA</sequence>
<dbReference type="CDD" id="cd00593">
    <property type="entry name" value="RIBOc"/>
    <property type="match status" value="1"/>
</dbReference>
<dbReference type="SMART" id="SM00535">
    <property type="entry name" value="RIBOc"/>
    <property type="match status" value="1"/>
</dbReference>
<dbReference type="Gene3D" id="1.10.1520.10">
    <property type="entry name" value="Ribonuclease III domain"/>
    <property type="match status" value="2"/>
</dbReference>
<dbReference type="EMBL" id="JADGJQ010000001">
    <property type="protein sequence ID" value="KAJ3185601.1"/>
    <property type="molecule type" value="Genomic_DNA"/>
</dbReference>
<evidence type="ECO:0000256" key="6">
    <source>
        <dbReference type="ARBA" id="ARBA00024034"/>
    </source>
</evidence>
<keyword evidence="3" id="KW-0689">Ribosomal protein</keyword>
<dbReference type="GO" id="GO:0004525">
    <property type="term" value="F:ribonuclease III activity"/>
    <property type="evidence" value="ECO:0007669"/>
    <property type="project" value="InterPro"/>
</dbReference>
<dbReference type="InterPro" id="IPR040030">
    <property type="entry name" value="Ribosomal_mL57"/>
</dbReference>
<gene>
    <name evidence="11" type="ORF">HDU87_000224</name>
</gene>
<evidence type="ECO:0000259" key="10">
    <source>
        <dbReference type="PROSITE" id="PS50142"/>
    </source>
</evidence>
<protein>
    <recommendedName>
        <fullName evidence="7">Large ribosomal subunit protein mL44</fullName>
    </recommendedName>
</protein>